<evidence type="ECO:0000313" key="4">
    <source>
        <dbReference type="Proteomes" id="UP000317835"/>
    </source>
</evidence>
<proteinExistence type="predicted"/>
<dbReference type="KEGG" id="tpla:ElP_74040"/>
<dbReference type="AlphaFoldDB" id="A0A518HF05"/>
<geneLocation type="plasmid" evidence="4">
    <name>pelp_2</name>
</geneLocation>
<keyword evidence="4" id="KW-1185">Reference proteome</keyword>
<keyword evidence="2" id="KW-1133">Transmembrane helix</keyword>
<evidence type="ECO:0000313" key="3">
    <source>
        <dbReference type="EMBL" id="QDV39437.1"/>
    </source>
</evidence>
<sequence length="192" mass="21087">MFGWRANSRQDDRSAPATHERSDRSAPATHERSAHRDGRYRASLIAVLILLVVTRVLSFEPTYPVEGRVLVAGEPARGAIVEFHPIGKPGITMARPRGDVREDGSFELSTGAERGGAPAGSYAVTIVWREPLAAGDEGARGPNLIPDFYSRRASTPLRATVLEGMNLLPPFRIEMRRNRRAASSSESRNMRP</sequence>
<keyword evidence="3" id="KW-0614">Plasmid</keyword>
<reference evidence="3 4" key="1">
    <citation type="submission" date="2019-02" db="EMBL/GenBank/DDBJ databases">
        <title>Deep-cultivation of Planctomycetes and their phenomic and genomic characterization uncovers novel biology.</title>
        <authorList>
            <person name="Wiegand S."/>
            <person name="Jogler M."/>
            <person name="Boedeker C."/>
            <person name="Pinto D."/>
            <person name="Vollmers J."/>
            <person name="Rivas-Marin E."/>
            <person name="Kohn T."/>
            <person name="Peeters S.H."/>
            <person name="Heuer A."/>
            <person name="Rast P."/>
            <person name="Oberbeckmann S."/>
            <person name="Bunk B."/>
            <person name="Jeske O."/>
            <person name="Meyerdierks A."/>
            <person name="Storesund J.E."/>
            <person name="Kallscheuer N."/>
            <person name="Luecker S."/>
            <person name="Lage O.M."/>
            <person name="Pohl T."/>
            <person name="Merkel B.J."/>
            <person name="Hornburger P."/>
            <person name="Mueller R.-W."/>
            <person name="Bruemmer F."/>
            <person name="Labrenz M."/>
            <person name="Spormann A.M."/>
            <person name="Op den Camp H."/>
            <person name="Overmann J."/>
            <person name="Amann R."/>
            <person name="Jetten M.S.M."/>
            <person name="Mascher T."/>
            <person name="Medema M.H."/>
            <person name="Devos D.P."/>
            <person name="Kaster A.-K."/>
            <person name="Ovreas L."/>
            <person name="Rohde M."/>
            <person name="Galperin M.Y."/>
            <person name="Jogler C."/>
        </authorList>
    </citation>
    <scope>NUCLEOTIDE SEQUENCE [LARGE SCALE GENOMIC DNA]</scope>
    <source>
        <strain evidence="3 4">ElP</strain>
        <plasmid evidence="4">pelp_2</plasmid>
    </source>
</reference>
<dbReference type="Proteomes" id="UP000317835">
    <property type="component" value="Plasmid pElP_2"/>
</dbReference>
<keyword evidence="2" id="KW-0812">Transmembrane</keyword>
<organism evidence="3 4">
    <name type="scientific">Tautonia plasticadhaerens</name>
    <dbReference type="NCBI Taxonomy" id="2527974"/>
    <lineage>
        <taxon>Bacteria</taxon>
        <taxon>Pseudomonadati</taxon>
        <taxon>Planctomycetota</taxon>
        <taxon>Planctomycetia</taxon>
        <taxon>Isosphaerales</taxon>
        <taxon>Isosphaeraceae</taxon>
        <taxon>Tautonia</taxon>
    </lineage>
</organism>
<feature type="region of interest" description="Disordered" evidence="1">
    <location>
        <begin position="1"/>
        <end position="35"/>
    </location>
</feature>
<evidence type="ECO:0008006" key="5">
    <source>
        <dbReference type="Google" id="ProtNLM"/>
    </source>
</evidence>
<feature type="compositionally biased region" description="Basic and acidic residues" evidence="1">
    <location>
        <begin position="8"/>
        <end position="35"/>
    </location>
</feature>
<dbReference type="EMBL" id="CP036428">
    <property type="protein sequence ID" value="QDV39437.1"/>
    <property type="molecule type" value="Genomic_DNA"/>
</dbReference>
<accession>A0A518HF05</accession>
<evidence type="ECO:0000256" key="1">
    <source>
        <dbReference type="SAM" id="MobiDB-lite"/>
    </source>
</evidence>
<name>A0A518HF05_9BACT</name>
<protein>
    <recommendedName>
        <fullName evidence="5">Carboxypeptidase regulatory-like domain-containing protein</fullName>
    </recommendedName>
</protein>
<evidence type="ECO:0000256" key="2">
    <source>
        <dbReference type="SAM" id="Phobius"/>
    </source>
</evidence>
<feature type="transmembrane region" description="Helical" evidence="2">
    <location>
        <begin position="40"/>
        <end position="58"/>
    </location>
</feature>
<gene>
    <name evidence="3" type="ORF">ElP_74040</name>
</gene>
<keyword evidence="2" id="KW-0472">Membrane</keyword>